<keyword evidence="1" id="KW-1133">Transmembrane helix</keyword>
<proteinExistence type="predicted"/>
<feature type="domain" description="Glutaminase A central" evidence="3">
    <location>
        <begin position="349"/>
        <end position="692"/>
    </location>
</feature>
<evidence type="ECO:0000259" key="3">
    <source>
        <dbReference type="Pfam" id="PF16335"/>
    </source>
</evidence>
<dbReference type="Proteomes" id="UP000215086">
    <property type="component" value="Chromosome"/>
</dbReference>
<evidence type="ECO:0000259" key="4">
    <source>
        <dbReference type="Pfam" id="PF17168"/>
    </source>
</evidence>
<name>A0A286RAH2_9BACT</name>
<feature type="domain" description="Glutaminase A N-terminal" evidence="4">
    <location>
        <begin position="114"/>
        <end position="343"/>
    </location>
</feature>
<gene>
    <name evidence="5" type="ORF">THTE_0364</name>
</gene>
<dbReference type="SUPFAM" id="SSF48208">
    <property type="entry name" value="Six-hairpin glycosidases"/>
    <property type="match status" value="1"/>
</dbReference>
<dbReference type="KEGG" id="ttf:THTE_0364"/>
<keyword evidence="6" id="KW-1185">Reference proteome</keyword>
<dbReference type="PANTHER" id="PTHR31987">
    <property type="entry name" value="GLUTAMINASE A-RELATED"/>
    <property type="match status" value="1"/>
</dbReference>
<dbReference type="InterPro" id="IPR008928">
    <property type="entry name" value="6-hairpin_glycosidase_sf"/>
</dbReference>
<keyword evidence="1" id="KW-0812">Transmembrane</keyword>
<dbReference type="GO" id="GO:0005975">
    <property type="term" value="P:carbohydrate metabolic process"/>
    <property type="evidence" value="ECO:0007669"/>
    <property type="project" value="InterPro"/>
</dbReference>
<dbReference type="OrthoDB" id="175993at2"/>
<dbReference type="Pfam" id="PF16334">
    <property type="entry name" value="DUF4964"/>
    <property type="match status" value="1"/>
</dbReference>
<keyword evidence="1" id="KW-0472">Membrane</keyword>
<dbReference type="Gene3D" id="1.50.10.10">
    <property type="match status" value="1"/>
</dbReference>
<evidence type="ECO:0000259" key="2">
    <source>
        <dbReference type="Pfam" id="PF16334"/>
    </source>
</evidence>
<dbReference type="InterPro" id="IPR033433">
    <property type="entry name" value="GtaA_N"/>
</dbReference>
<dbReference type="InterPro" id="IPR012341">
    <property type="entry name" value="6hp_glycosidase-like_sf"/>
</dbReference>
<accession>A0A286RAH2</accession>
<evidence type="ECO:0000313" key="6">
    <source>
        <dbReference type="Proteomes" id="UP000215086"/>
    </source>
</evidence>
<dbReference type="InterPro" id="IPR052743">
    <property type="entry name" value="Glutaminase_GtaA"/>
</dbReference>
<dbReference type="RefSeq" id="WP_095416717.1">
    <property type="nucleotide sequence ID" value="NZ_CP018477.1"/>
</dbReference>
<dbReference type="Pfam" id="PF16335">
    <property type="entry name" value="GtaA_6_Hairpin"/>
    <property type="match status" value="1"/>
</dbReference>
<evidence type="ECO:0000256" key="1">
    <source>
        <dbReference type="SAM" id="Phobius"/>
    </source>
</evidence>
<dbReference type="AlphaFoldDB" id="A0A286RAH2"/>
<dbReference type="EMBL" id="CP018477">
    <property type="protein sequence ID" value="ASV72966.1"/>
    <property type="molecule type" value="Genomic_DNA"/>
</dbReference>
<evidence type="ECO:0000313" key="5">
    <source>
        <dbReference type="EMBL" id="ASV72966.1"/>
    </source>
</evidence>
<feature type="domain" description="DUF4964" evidence="2">
    <location>
        <begin position="41"/>
        <end position="102"/>
    </location>
</feature>
<dbReference type="Pfam" id="PF17168">
    <property type="entry name" value="DUF5127"/>
    <property type="match status" value="1"/>
</dbReference>
<organism evidence="5 6">
    <name type="scientific">Thermogutta terrifontis</name>
    <dbReference type="NCBI Taxonomy" id="1331910"/>
    <lineage>
        <taxon>Bacteria</taxon>
        <taxon>Pseudomonadati</taxon>
        <taxon>Planctomycetota</taxon>
        <taxon>Planctomycetia</taxon>
        <taxon>Pirellulales</taxon>
        <taxon>Thermoguttaceae</taxon>
        <taxon>Thermogutta</taxon>
    </lineage>
</organism>
<sequence length="709" mass="80618">MRAGGKKHFVKFGTFGVLVCAAGTFALIAESRCLSANEGPAGRPPAVPLVVHDPYFSIWSFTDHLAEDWPRHWTGRIHALCSLIRVDGKAYRMMGTPQLDIPPLPQKNLTVLPTRTIYEWETPQIGVRLTFLTPVLPHDLNLLSRPVTYLIWEVWARDGSAHEVELYYDNSAELAVNTPDQVVIWERGQAGSLVWMRIGTLEQPVLQKKGDDLRIDWGYAYVAAPQSEDLRTVMTNHESARRVFVETGTVPGRDDPSEPRAAQDRWPVVTCAWRLGSVGAQPQSRHVLLAYDDILSIEYLGQRLRPYWRKYFAHIGEVLIQAAKDLPRLLDACEEFDRNLMKDAEQVGGRGYANLIALAYRHTLGAHKLTLGPQDEPMLFSKECFSNGCIATVDVIYPASPFFMLFNKELLKATLTPVLEYAASPRWKFPFAPHDLGTYPLANGQVYGGGETSEEHQMPVEESANLLILACVVSRLDGNTRYAEKYWPLLQRWAEYLEEKGFDPENQLCTDDFTGPLAHNCNLSVKAILALACYADMCHRAGKTEESTKYRKLAEDFAAKWIRAADDGDHYRLAFDKPGTWSQKYNLVWDKLLNLNVFPGEVRQKEIAFYKTQLQPYGLPLDNRALFTKTDWTVWTATLADSREDFDTLMNPLYRFIDETPDRVPLTDWYWTNNARLRGFRARPVIGGVFIKFLEYPELWTKWSAAAAQ</sequence>
<feature type="transmembrane region" description="Helical" evidence="1">
    <location>
        <begin position="12"/>
        <end position="29"/>
    </location>
</feature>
<dbReference type="InterPro" id="IPR032514">
    <property type="entry name" value="GtaA_central"/>
</dbReference>
<protein>
    <submittedName>
        <fullName evidence="5">Glutaminase A</fullName>
    </submittedName>
</protein>
<dbReference type="PANTHER" id="PTHR31987:SF1">
    <property type="entry name" value="GLUTAMINASE A"/>
    <property type="match status" value="1"/>
</dbReference>
<reference evidence="5 6" key="1">
    <citation type="journal article" name="Front. Microbiol.">
        <title>Sugar Metabolism of the First Thermophilic Planctomycete Thermogutta terrifontis: Comparative Genomic and Transcriptomic Approaches.</title>
        <authorList>
            <person name="Elcheninov A.G."/>
            <person name="Menzel P."/>
            <person name="Gudbergsdottir S.R."/>
            <person name="Slesarev A.I."/>
            <person name="Kadnikov V.V."/>
            <person name="Krogh A."/>
            <person name="Bonch-Osmolovskaya E.A."/>
            <person name="Peng X."/>
            <person name="Kublanov I.V."/>
        </authorList>
    </citation>
    <scope>NUCLEOTIDE SEQUENCE [LARGE SCALE GENOMIC DNA]</scope>
    <source>
        <strain evidence="5 6">R1</strain>
    </source>
</reference>
<dbReference type="InterPro" id="IPR032515">
    <property type="entry name" value="DUF4964"/>
</dbReference>